<evidence type="ECO:0000313" key="7">
    <source>
        <dbReference type="EMBL" id="THY76540.1"/>
    </source>
</evidence>
<accession>A0A4V4KQQ6</accession>
<comment type="similarity">
    <text evidence="1">Belongs to the glycosyl hydrolase 43 family.</text>
</comment>
<evidence type="ECO:0000256" key="1">
    <source>
        <dbReference type="ARBA" id="ARBA00009865"/>
    </source>
</evidence>
<feature type="active site" description="Proton acceptor" evidence="4">
    <location>
        <position position="92"/>
    </location>
</feature>
<feature type="domain" description="Beta-xylosidase C-terminal Concanavalin A-like" evidence="6">
    <location>
        <begin position="397"/>
        <end position="585"/>
    </location>
</feature>
<comment type="caution">
    <text evidence="7">The sequence shown here is derived from an EMBL/GenBank/DDBJ whole genome shotgun (WGS) entry which is preliminary data.</text>
</comment>
<dbReference type="PANTHER" id="PTHR42812">
    <property type="entry name" value="BETA-XYLOSIDASE"/>
    <property type="match status" value="1"/>
</dbReference>
<dbReference type="InterPro" id="IPR006710">
    <property type="entry name" value="Glyco_hydro_43"/>
</dbReference>
<dbReference type="Gene3D" id="2.115.10.20">
    <property type="entry name" value="Glycosyl hydrolase domain, family 43"/>
    <property type="match status" value="1"/>
</dbReference>
<dbReference type="PANTHER" id="PTHR42812:SF17">
    <property type="entry name" value="BETA-XYLOSIDASE C-TERMINAL CONCANAVALIN A-LIKE DOMAIN-CONTAINING PROTEIN-RELATED"/>
    <property type="match status" value="1"/>
</dbReference>
<dbReference type="SUPFAM" id="SSF75005">
    <property type="entry name" value="Arabinanase/levansucrase/invertase"/>
    <property type="match status" value="1"/>
</dbReference>
<dbReference type="CDD" id="cd18833">
    <property type="entry name" value="GH43_PcXyl-like"/>
    <property type="match status" value="1"/>
</dbReference>
<evidence type="ECO:0000313" key="8">
    <source>
        <dbReference type="Proteomes" id="UP000305064"/>
    </source>
</evidence>
<proteinExistence type="inferred from homology"/>
<keyword evidence="3" id="KW-0326">Glycosidase</keyword>
<dbReference type="EMBL" id="QZBJ01000015">
    <property type="protein sequence ID" value="THY76540.1"/>
    <property type="molecule type" value="Genomic_DNA"/>
</dbReference>
<dbReference type="InterPro" id="IPR041542">
    <property type="entry name" value="GH43_C2"/>
</dbReference>
<organism evidence="7 8">
    <name type="scientific">Aureobasidium pullulans</name>
    <name type="common">Black yeast</name>
    <name type="synonym">Pullularia pullulans</name>
    <dbReference type="NCBI Taxonomy" id="5580"/>
    <lineage>
        <taxon>Eukaryota</taxon>
        <taxon>Fungi</taxon>
        <taxon>Dikarya</taxon>
        <taxon>Ascomycota</taxon>
        <taxon>Pezizomycotina</taxon>
        <taxon>Dothideomycetes</taxon>
        <taxon>Dothideomycetidae</taxon>
        <taxon>Dothideales</taxon>
        <taxon>Saccotheciaceae</taxon>
        <taxon>Aureobasidium</taxon>
    </lineage>
</organism>
<dbReference type="InterPro" id="IPR023296">
    <property type="entry name" value="Glyco_hydro_beta-prop_sf"/>
</dbReference>
<dbReference type="GO" id="GO:0005975">
    <property type="term" value="P:carbohydrate metabolic process"/>
    <property type="evidence" value="ECO:0007669"/>
    <property type="project" value="InterPro"/>
</dbReference>
<protein>
    <submittedName>
        <fullName evidence="7">Xylosidase: arabinofuranosidase</fullName>
    </submittedName>
</protein>
<sequence>MVVLQPHMARGFSGQDSLQQCYEDKLAPSSDLLTKTNPEFCKKMKALSFFAAASLTGIGSAQPAKQQNSTIYNPILPGFNPDPSCVFVKEWDNTFFCATSTFLAFPGIPIHASKDLQNFRLIGHAFSRPEQLPAFGNITGQQQGWYAPTLRYHNKRFWIINSCVGAATGYWSTSDPYNNDAWTNVTPTEIPGYDPDLFWDTDGTVYSAFAKTVQNDPFTTEIHQVNISMPSGNTTTDRFLWNGTAVQPPEGPHMMLKDGYHYLLLAECGTAQAHQVTIGRGRSAQGPFEANPANPILTAYNTSQYFQTVGHADLFQDAAGNWWGVALATRSGPEYETWPMGRETVLYPAKWEKGQWPVLGGPVKGKMSGPLPPANRNIRGTGAFIKDPDYYKFSPGSSIPSHFSYWRFPKTENYAISPKGHPNTLRLLPSRSNLTGDATALPTDGITFIGRRQTDTLFTYSVDVDFSPSFVGDESGVTLFLTQDYHADLGIVRLNKTGTYLRFHAEGPGAPTDTVLPIPQKWNKQVLTLQIQAYNTTQFSFSAGPKAGRMQQIATVPATLVSNGFTGSFVGVYATNNGNTKSNTPSYISNWVYQGQGQYIGNGEFYPSNGKKGGAGF</sequence>
<evidence type="ECO:0000256" key="5">
    <source>
        <dbReference type="PIRSR" id="PIRSR606710-2"/>
    </source>
</evidence>
<evidence type="ECO:0000259" key="6">
    <source>
        <dbReference type="Pfam" id="PF17851"/>
    </source>
</evidence>
<dbReference type="SUPFAM" id="SSF49899">
    <property type="entry name" value="Concanavalin A-like lectins/glucanases"/>
    <property type="match status" value="1"/>
</dbReference>
<evidence type="ECO:0000256" key="4">
    <source>
        <dbReference type="PIRSR" id="PIRSR606710-1"/>
    </source>
</evidence>
<dbReference type="InterPro" id="IPR013320">
    <property type="entry name" value="ConA-like_dom_sf"/>
</dbReference>
<reference evidence="7 8" key="1">
    <citation type="submission" date="2018-10" db="EMBL/GenBank/DDBJ databases">
        <title>Fifty Aureobasidium pullulans genomes reveal a recombining polyextremotolerant generalist.</title>
        <authorList>
            <person name="Gostincar C."/>
            <person name="Turk M."/>
            <person name="Zajc J."/>
            <person name="Gunde-Cimerman N."/>
        </authorList>
    </citation>
    <scope>NUCLEOTIDE SEQUENCE [LARGE SCALE GENOMIC DNA]</scope>
    <source>
        <strain evidence="7 8">EXF-4256</strain>
    </source>
</reference>
<dbReference type="AlphaFoldDB" id="A0A4V4KQQ6"/>
<dbReference type="Gene3D" id="2.60.120.200">
    <property type="match status" value="1"/>
</dbReference>
<gene>
    <name evidence="7" type="ORF">D6C94_02990</name>
</gene>
<dbReference type="Proteomes" id="UP000305064">
    <property type="component" value="Unassembled WGS sequence"/>
</dbReference>
<evidence type="ECO:0000256" key="2">
    <source>
        <dbReference type="ARBA" id="ARBA00022801"/>
    </source>
</evidence>
<evidence type="ECO:0000256" key="3">
    <source>
        <dbReference type="ARBA" id="ARBA00023295"/>
    </source>
</evidence>
<feature type="active site" description="Proton donor" evidence="4">
    <location>
        <position position="250"/>
    </location>
</feature>
<keyword evidence="2" id="KW-0378">Hydrolase</keyword>
<feature type="site" description="Important for catalytic activity, responsible for pKa modulation of the active site Glu and correct orientation of both the proton donor and substrate" evidence="5">
    <location>
        <position position="194"/>
    </location>
</feature>
<dbReference type="Pfam" id="PF17851">
    <property type="entry name" value="GH43_C2"/>
    <property type="match status" value="1"/>
</dbReference>
<dbReference type="InterPro" id="IPR051795">
    <property type="entry name" value="Glycosyl_Hydrlase_43"/>
</dbReference>
<name>A0A4V4KQQ6_AURPU</name>
<dbReference type="GO" id="GO:0004553">
    <property type="term" value="F:hydrolase activity, hydrolyzing O-glycosyl compounds"/>
    <property type="evidence" value="ECO:0007669"/>
    <property type="project" value="InterPro"/>
</dbReference>
<dbReference type="Pfam" id="PF04616">
    <property type="entry name" value="Glyco_hydro_43"/>
    <property type="match status" value="1"/>
</dbReference>